<dbReference type="Gene3D" id="1.10.3210.10">
    <property type="entry name" value="Hypothetical protein af1432"/>
    <property type="match status" value="1"/>
</dbReference>
<dbReference type="InterPro" id="IPR052194">
    <property type="entry name" value="MESH1"/>
</dbReference>
<comment type="caution">
    <text evidence="2">The sequence shown here is derived from an EMBL/GenBank/DDBJ whole genome shotgun (WGS) entry which is preliminary data.</text>
</comment>
<evidence type="ECO:0000259" key="1">
    <source>
        <dbReference type="SMART" id="SM00471"/>
    </source>
</evidence>
<dbReference type="GO" id="GO:0008893">
    <property type="term" value="F:guanosine-3',5'-bis(diphosphate) 3'-diphosphatase activity"/>
    <property type="evidence" value="ECO:0007669"/>
    <property type="project" value="TreeGrafter"/>
</dbReference>
<dbReference type="EMBL" id="JAHHGZ010000006">
    <property type="protein sequence ID" value="MBW4667358.1"/>
    <property type="molecule type" value="Genomic_DNA"/>
</dbReference>
<reference evidence="2" key="2">
    <citation type="journal article" date="2022" name="Microbiol. Resour. Announc.">
        <title>Metagenome Sequencing to Explore Phylogenomics of Terrestrial Cyanobacteria.</title>
        <authorList>
            <person name="Ward R.D."/>
            <person name="Stajich J.E."/>
            <person name="Johansen J.R."/>
            <person name="Huntemann M."/>
            <person name="Clum A."/>
            <person name="Foster B."/>
            <person name="Foster B."/>
            <person name="Roux S."/>
            <person name="Palaniappan K."/>
            <person name="Varghese N."/>
            <person name="Mukherjee S."/>
            <person name="Reddy T.B.K."/>
            <person name="Daum C."/>
            <person name="Copeland A."/>
            <person name="Chen I.A."/>
            <person name="Ivanova N.N."/>
            <person name="Kyrpides N.C."/>
            <person name="Shapiro N."/>
            <person name="Eloe-Fadrosh E.A."/>
            <person name="Pietrasiak N."/>
        </authorList>
    </citation>
    <scope>NUCLEOTIDE SEQUENCE</scope>
    <source>
        <strain evidence="2">GSE-NOS-MK-12-04C</strain>
    </source>
</reference>
<proteinExistence type="predicted"/>
<gene>
    <name evidence="2" type="ORF">KME60_07965</name>
</gene>
<dbReference type="SMART" id="SM00471">
    <property type="entry name" value="HDc"/>
    <property type="match status" value="1"/>
</dbReference>
<dbReference type="InterPro" id="IPR003607">
    <property type="entry name" value="HD/PDEase_dom"/>
</dbReference>
<dbReference type="Pfam" id="PF13328">
    <property type="entry name" value="HD_4"/>
    <property type="match status" value="1"/>
</dbReference>
<dbReference type="Proteomes" id="UP000729701">
    <property type="component" value="Unassembled WGS sequence"/>
</dbReference>
<evidence type="ECO:0000313" key="3">
    <source>
        <dbReference type="Proteomes" id="UP000729701"/>
    </source>
</evidence>
<evidence type="ECO:0000313" key="2">
    <source>
        <dbReference type="EMBL" id="MBW4667358.1"/>
    </source>
</evidence>
<dbReference type="PANTHER" id="PTHR46246">
    <property type="entry name" value="GUANOSINE-3',5'-BIS(DIPHOSPHATE) 3'-PYROPHOSPHOHYDROLASE MESH1"/>
    <property type="match status" value="1"/>
</dbReference>
<feature type="domain" description="HD/PDEase" evidence="1">
    <location>
        <begin position="29"/>
        <end position="140"/>
    </location>
</feature>
<dbReference type="PANTHER" id="PTHR46246:SF1">
    <property type="entry name" value="GUANOSINE-3',5'-BIS(DIPHOSPHATE) 3'-PYROPHOSPHOHYDROLASE MESH1"/>
    <property type="match status" value="1"/>
</dbReference>
<dbReference type="SUPFAM" id="SSF109604">
    <property type="entry name" value="HD-domain/PDEase-like"/>
    <property type="match status" value="1"/>
</dbReference>
<organism evidence="2 3">
    <name type="scientific">Cyanomargarita calcarea GSE-NOS-MK-12-04C</name>
    <dbReference type="NCBI Taxonomy" id="2839659"/>
    <lineage>
        <taxon>Bacteria</taxon>
        <taxon>Bacillati</taxon>
        <taxon>Cyanobacteriota</taxon>
        <taxon>Cyanophyceae</taxon>
        <taxon>Nostocales</taxon>
        <taxon>Cyanomargaritaceae</taxon>
        <taxon>Cyanomargarita</taxon>
    </lineage>
</organism>
<protein>
    <submittedName>
        <fullName evidence="2">HD domain-containing protein</fullName>
    </submittedName>
</protein>
<reference evidence="2" key="1">
    <citation type="submission" date="2021-05" db="EMBL/GenBank/DDBJ databases">
        <authorList>
            <person name="Pietrasiak N."/>
            <person name="Ward R."/>
            <person name="Stajich J.E."/>
            <person name="Kurbessoian T."/>
        </authorList>
    </citation>
    <scope>NUCLEOTIDE SEQUENCE</scope>
    <source>
        <strain evidence="2">GSE-NOS-MK-12-04C</strain>
    </source>
</reference>
<accession>A0A951QLU3</accession>
<sequence>MNTLKLTDKFETALVYATGLHADQARKISGVPYVAHLLSVAALVLEAEGTEAETIAGLLHDSVEDQGGSKTREEIRQIFGDEVVAIIDGCTESDICPKPPWQERKQKYLENLRHASASVRRVSLADKLHNARSLLADCRQNGNSASAGKGDSASAAKGDRIWAEFKAGKAGTLWFYQELLKVYQATGTDLLTEEFSRVVEELGRL</sequence>
<dbReference type="AlphaFoldDB" id="A0A951QLU3"/>
<name>A0A951QLU3_9CYAN</name>